<evidence type="ECO:0000256" key="1">
    <source>
        <dbReference type="ARBA" id="ARBA00004141"/>
    </source>
</evidence>
<comment type="similarity">
    <text evidence="2">Belongs to the dicarboxylate/amino acid:cation symporter (DAACS) (TC 2.A.23) family.</text>
</comment>
<dbReference type="STRING" id="216142.LT40_15000"/>
<evidence type="ECO:0000256" key="4">
    <source>
        <dbReference type="ARBA" id="ARBA00022519"/>
    </source>
</evidence>
<protein>
    <submittedName>
        <fullName evidence="10">L-cystine transporter tcyP</fullName>
    </submittedName>
</protein>
<dbReference type="OrthoDB" id="7778689at2"/>
<dbReference type="KEGG" id="prh:LT40_15000"/>
<dbReference type="EMBL" id="CP009533">
    <property type="protein sequence ID" value="AIS18624.1"/>
    <property type="molecule type" value="Genomic_DNA"/>
</dbReference>
<dbReference type="InterPro" id="IPR036458">
    <property type="entry name" value="Na:dicarbo_symporter_sf"/>
</dbReference>
<dbReference type="eggNOG" id="COG1823">
    <property type="taxonomic scope" value="Bacteria"/>
</dbReference>
<keyword evidence="6" id="KW-0029">Amino-acid transport</keyword>
<name>A0A089YSL1_9PSED</name>
<evidence type="ECO:0000256" key="5">
    <source>
        <dbReference type="ARBA" id="ARBA00022692"/>
    </source>
</evidence>
<dbReference type="GO" id="GO:0005886">
    <property type="term" value="C:plasma membrane"/>
    <property type="evidence" value="ECO:0007669"/>
    <property type="project" value="TreeGrafter"/>
</dbReference>
<sequence length="463" mass="48114">MNLPLLLNLLIFAALLLGLAQTRRTDWSLAKKVLLGLGLGVLFGIGLHTVYGAGHPVLKSTIGWLELVGNGYVQLLQMIVMPLIFASILSAVARLHNASSLGKISFLTIGTLLFTTAIAALIGIGLTNLFGLTAEGLVAGTQEAARLATIQSDYAGKVADLNVPQLLLSFIPQNPFADLARAKPTSIISVVIFAAFLGMAALQLLKDDTDKGTKVLAAIDVLQAWVMRLVRLVMKLTPYGVLALMAKVVASSNVQDIVKLGSFVVVSYIGLALMFAVHGLLLSMAGVNPLRFFRKVWPVLTFAFTSRSSAATIPLSIEAQTRRLGVPQAIASFAASFGATIGQNGCAGLYPAMLAVMVAPTVGINPLDPLWIATLVGIVTLSSAGVAGVGGGATFAALIVLPAMGLPVTLVALLISVEPLIDMGRTALNVSGSMAAGTITSQVMGQTDKALLAADEHKELASA</sequence>
<keyword evidence="8 9" id="KW-0472">Membrane</keyword>
<evidence type="ECO:0000256" key="8">
    <source>
        <dbReference type="ARBA" id="ARBA00023136"/>
    </source>
</evidence>
<dbReference type="PRINTS" id="PR00173">
    <property type="entry name" value="EDTRNSPORT"/>
</dbReference>
<organism evidence="10 11">
    <name type="scientific">Pseudomonas rhizosphaerae</name>
    <dbReference type="NCBI Taxonomy" id="216142"/>
    <lineage>
        <taxon>Bacteria</taxon>
        <taxon>Pseudomonadati</taxon>
        <taxon>Pseudomonadota</taxon>
        <taxon>Gammaproteobacteria</taxon>
        <taxon>Pseudomonadales</taxon>
        <taxon>Pseudomonadaceae</taxon>
        <taxon>Pseudomonas</taxon>
    </lineage>
</organism>
<feature type="transmembrane region" description="Helical" evidence="9">
    <location>
        <begin position="71"/>
        <end position="92"/>
    </location>
</feature>
<keyword evidence="7 9" id="KW-1133">Transmembrane helix</keyword>
<feature type="transmembrane region" description="Helical" evidence="9">
    <location>
        <begin position="329"/>
        <end position="358"/>
    </location>
</feature>
<dbReference type="Gene3D" id="1.10.3860.10">
    <property type="entry name" value="Sodium:dicarboxylate symporter"/>
    <property type="match status" value="1"/>
</dbReference>
<gene>
    <name evidence="10" type="ORF">LT40_15000</name>
</gene>
<dbReference type="PANTHER" id="PTHR42865:SF5">
    <property type="entry name" value="L-CYSTINE TRANSPORTER TCYP"/>
    <property type="match status" value="1"/>
</dbReference>
<feature type="transmembrane region" description="Helical" evidence="9">
    <location>
        <begin position="395"/>
        <end position="415"/>
    </location>
</feature>
<keyword evidence="11" id="KW-1185">Reference proteome</keyword>
<evidence type="ECO:0000256" key="3">
    <source>
        <dbReference type="ARBA" id="ARBA00022448"/>
    </source>
</evidence>
<evidence type="ECO:0000313" key="11">
    <source>
        <dbReference type="Proteomes" id="UP000029499"/>
    </source>
</evidence>
<dbReference type="PANTHER" id="PTHR42865">
    <property type="entry name" value="PROTON/GLUTAMATE-ASPARTATE SYMPORTER"/>
    <property type="match status" value="1"/>
</dbReference>
<keyword evidence="5 9" id="KW-0812">Transmembrane</keyword>
<keyword evidence="3" id="KW-0813">Transport</keyword>
<comment type="subcellular location">
    <subcellularLocation>
        <location evidence="1">Membrane</location>
        <topology evidence="1">Multi-pass membrane protein</topology>
    </subcellularLocation>
</comment>
<evidence type="ECO:0000256" key="9">
    <source>
        <dbReference type="SAM" id="Phobius"/>
    </source>
</evidence>
<dbReference type="GO" id="GO:0015184">
    <property type="term" value="F:L-cystine transmembrane transporter activity"/>
    <property type="evidence" value="ECO:0007669"/>
    <property type="project" value="TreeGrafter"/>
</dbReference>
<dbReference type="InterPro" id="IPR001991">
    <property type="entry name" value="Na-dicarboxylate_symporter"/>
</dbReference>
<dbReference type="HOGENOM" id="CLU_019375_0_1_6"/>
<feature type="transmembrane region" description="Helical" evidence="9">
    <location>
        <begin position="186"/>
        <end position="205"/>
    </location>
</feature>
<evidence type="ECO:0000256" key="2">
    <source>
        <dbReference type="ARBA" id="ARBA00006148"/>
    </source>
</evidence>
<dbReference type="FunFam" id="1.10.3860.10:FF:000004">
    <property type="entry name" value="L-cystine transporter tcyP"/>
    <property type="match status" value="1"/>
</dbReference>
<accession>A0A089YSL1</accession>
<feature type="transmembrane region" description="Helical" evidence="9">
    <location>
        <begin position="104"/>
        <end position="126"/>
    </location>
</feature>
<dbReference type="AlphaFoldDB" id="A0A089YSL1"/>
<feature type="transmembrane region" description="Helical" evidence="9">
    <location>
        <begin position="260"/>
        <end position="284"/>
    </location>
</feature>
<evidence type="ECO:0000256" key="6">
    <source>
        <dbReference type="ARBA" id="ARBA00022970"/>
    </source>
</evidence>
<evidence type="ECO:0000313" key="10">
    <source>
        <dbReference type="EMBL" id="AIS18624.1"/>
    </source>
</evidence>
<feature type="transmembrane region" description="Helical" evidence="9">
    <location>
        <begin position="370"/>
        <end position="389"/>
    </location>
</feature>
<dbReference type="SUPFAM" id="SSF118215">
    <property type="entry name" value="Proton glutamate symport protein"/>
    <property type="match status" value="1"/>
</dbReference>
<dbReference type="GO" id="GO:0015293">
    <property type="term" value="F:symporter activity"/>
    <property type="evidence" value="ECO:0007669"/>
    <property type="project" value="InterPro"/>
</dbReference>
<dbReference type="Pfam" id="PF00375">
    <property type="entry name" value="SDF"/>
    <property type="match status" value="1"/>
</dbReference>
<proteinExistence type="inferred from homology"/>
<dbReference type="Proteomes" id="UP000029499">
    <property type="component" value="Chromosome"/>
</dbReference>
<feature type="transmembrane region" description="Helical" evidence="9">
    <location>
        <begin position="6"/>
        <end position="22"/>
    </location>
</feature>
<keyword evidence="4" id="KW-1003">Cell membrane</keyword>
<reference evidence="10 11" key="1">
    <citation type="journal article" date="2015" name="J. Biotechnol.">
        <title>Complete genome sequence of Pseudomonas rhizosphaerae IH5T (=DSM 16299T), a phosphate-solubilizing rhizobacterium for bacterial biofertilizer.</title>
        <authorList>
            <person name="Kwak Y."/>
            <person name="Jung B.K."/>
            <person name="Shin J.H."/>
        </authorList>
    </citation>
    <scope>NUCLEOTIDE SEQUENCE [LARGE SCALE GENOMIC DNA]</scope>
    <source>
        <strain evidence="10">DSM 16299</strain>
    </source>
</reference>
<dbReference type="RefSeq" id="WP_043191571.1">
    <property type="nucleotide sequence ID" value="NZ_CP009533.1"/>
</dbReference>
<keyword evidence="4" id="KW-0997">Cell inner membrane</keyword>
<feature type="transmembrane region" description="Helical" evidence="9">
    <location>
        <begin position="34"/>
        <end position="51"/>
    </location>
</feature>
<evidence type="ECO:0000256" key="7">
    <source>
        <dbReference type="ARBA" id="ARBA00022989"/>
    </source>
</evidence>